<protein>
    <submittedName>
        <fullName evidence="1">Uncharacterized protein</fullName>
    </submittedName>
</protein>
<accession>A0AAW2XSB9</accession>
<proteinExistence type="predicted"/>
<sequence length="56" mass="6193">MEHYVRLYPVYKSVSSEPDIEAVLIIASTIVFPPLTSLSRANSSELTQPLVAPPHK</sequence>
<organism evidence="1">
    <name type="scientific">Sesamum latifolium</name>
    <dbReference type="NCBI Taxonomy" id="2727402"/>
    <lineage>
        <taxon>Eukaryota</taxon>
        <taxon>Viridiplantae</taxon>
        <taxon>Streptophyta</taxon>
        <taxon>Embryophyta</taxon>
        <taxon>Tracheophyta</taxon>
        <taxon>Spermatophyta</taxon>
        <taxon>Magnoliopsida</taxon>
        <taxon>eudicotyledons</taxon>
        <taxon>Gunneridae</taxon>
        <taxon>Pentapetalae</taxon>
        <taxon>asterids</taxon>
        <taxon>lamiids</taxon>
        <taxon>Lamiales</taxon>
        <taxon>Pedaliaceae</taxon>
        <taxon>Sesamum</taxon>
    </lineage>
</organism>
<comment type="caution">
    <text evidence="1">The sequence shown here is derived from an EMBL/GenBank/DDBJ whole genome shotgun (WGS) entry which is preliminary data.</text>
</comment>
<name>A0AAW2XSB9_9LAMI</name>
<gene>
    <name evidence="1" type="ORF">Slati_0857800</name>
</gene>
<reference evidence="1" key="1">
    <citation type="submission" date="2020-06" db="EMBL/GenBank/DDBJ databases">
        <authorList>
            <person name="Li T."/>
            <person name="Hu X."/>
            <person name="Zhang T."/>
            <person name="Song X."/>
            <person name="Zhang H."/>
            <person name="Dai N."/>
            <person name="Sheng W."/>
            <person name="Hou X."/>
            <person name="Wei L."/>
        </authorList>
    </citation>
    <scope>NUCLEOTIDE SEQUENCE</scope>
    <source>
        <strain evidence="1">KEN1</strain>
        <tissue evidence="1">Leaf</tissue>
    </source>
</reference>
<evidence type="ECO:0000313" key="1">
    <source>
        <dbReference type="EMBL" id="KAL0455186.1"/>
    </source>
</evidence>
<dbReference type="AlphaFoldDB" id="A0AAW2XSB9"/>
<reference evidence="1" key="2">
    <citation type="journal article" date="2024" name="Plant">
        <title>Genomic evolution and insights into agronomic trait innovations of Sesamum species.</title>
        <authorList>
            <person name="Miao H."/>
            <person name="Wang L."/>
            <person name="Qu L."/>
            <person name="Liu H."/>
            <person name="Sun Y."/>
            <person name="Le M."/>
            <person name="Wang Q."/>
            <person name="Wei S."/>
            <person name="Zheng Y."/>
            <person name="Lin W."/>
            <person name="Duan Y."/>
            <person name="Cao H."/>
            <person name="Xiong S."/>
            <person name="Wang X."/>
            <person name="Wei L."/>
            <person name="Li C."/>
            <person name="Ma Q."/>
            <person name="Ju M."/>
            <person name="Zhao R."/>
            <person name="Li G."/>
            <person name="Mu C."/>
            <person name="Tian Q."/>
            <person name="Mei H."/>
            <person name="Zhang T."/>
            <person name="Gao T."/>
            <person name="Zhang H."/>
        </authorList>
    </citation>
    <scope>NUCLEOTIDE SEQUENCE</scope>
    <source>
        <strain evidence="1">KEN1</strain>
    </source>
</reference>
<dbReference type="EMBL" id="JACGWN010000003">
    <property type="protein sequence ID" value="KAL0455186.1"/>
    <property type="molecule type" value="Genomic_DNA"/>
</dbReference>